<dbReference type="RefSeq" id="XP_015600608.1">
    <property type="nucleotide sequence ID" value="XM_015745122.2"/>
</dbReference>
<sequence>MWGASMEPPAAMEDDSSETIDSAKDTCEQNKSQLESLKEIMLRNKQTLKKKEEEVQEYARKLSKIKSRAKLSHRSKDGATSSSDTALQTMPELALPEIGGSMDDISLAKTPQAKSSLLQRKLAENRKIFEQRSKEMTESKRAVEEKVEAIRQQLDERDLSIVETQRERMVTPVRPIVLASQVTTPTLQLGHLQDKDNKIAELSNRVVELEATVLDLQENLKEKDSVIDARTKAITLLSADLSKKGKTTLDTLEETKDEMRTMQENFVLLESSLKNKNDNLLDQLSERNDRIEELENVVKGFEERLEKQQLAEAASADFSRSAMDTLADTKDAMKSMQENFVLIESTLKSKNDHLIEQLEEREAKLTAAEARIFQLESGAGLVKEPAVADLEYKLEKLEQSYRQLQDQKYELQKSIVELQEKIIANESSSGNGLIIEKDNRIAELENLIEELRRSNELLEEESKSELQKQIVELTSKNEDYSNKINNLERLVHDLESEKNDLAKRVPDDGCETTEDARVQRLTRELEDLNKSMIKLKAQHKSKVKSFQKQLENFKMVSDANAELVKLGNQVTLLEEEKGNLQLSLVDFDELKASAGDWQSRVADLDSKVSAQAIEIESHIQAIATLENQKLDLMQELHAAKQEISTLEAENAESENLRVTAEMKIVELEEQLEWLHKSQNETEESEVAIEQEQTDLLKKFDVLKVTNQELYENFVKLEEKNGSNASSSESFETINESEKIELQKKIDLLTREKSDLLMKLEKLEEKGGSSNSGSTESFERVPAQGDTLSKIELLTRDNNELITKVAKLEERLAQFEENQADAERESWSSNDRATMQLQERLKHLTNENSDLVIQLTKLQERLADVSYEDPEERRLRERLGTLTEENNQLVIKVVKLEEINAHLSETLGKVSREKDELLSKIDQITTDSFARERLELIEKLEKLNREKESVALERQELHEEISTLLQKSTEESTEGQSVAAGESPEEIEIEKRIVTVASLEGEIEECKRLIAEQKDLIEEMKLKLTVKEEELNIKERLIAEQEAAGKSVENLKRELEESLTVIEEWKLKCTEMQSKMEVLEAGKLLIDEGLRSLQNEYKHLLEQSEGKDVTILELKEELEGTMARFESRLQMEVSRHVAAKDAEIETLMGAIAIKDKELSAALEDQLNAYRTESQQSSVMIKSLREEVDRLEGCVRVRKSQEEFDHLVERVDEAEKLASSLEDKLKEQVELNSLLRTEIEQQVTLCRDQANARLAEKDKEIADLLEQLRGASGANLELQKQLESSNAYVNDILKELNGVYKKLEQLKVKHTEDTAMQNRRLEDLLEELSSRTQENECLRSELEEKRRDFGEEAKAALEKELQESETRSQSLREKMKVYAANLKKKATQCQELEARVAELEEKWSTEKDEKEATNRRIQELEKNLIEKDNRMAEVEGNLARAQSETTAALENVDRLTKEIGTSREQVSSLLAEITEMSQEMEKLRREVERHSAEAEEARAQSRAIASEYESYKGSVVSDRERELLALEEAKENARELSVRMQVMEAEYVDQLGLIQKLKTENGLLSSKETEINERLENVAKESEERRVLLERLRSRKDNAEPVGTLEDVEGSGSRAEEPKSSGVDRCERCEQCQMLVQALEAKLQEREAEIENLDNELAKSIGNFVQMREALRYSEMISQSGNRNVSIEESYNQLLFQHNALASSNEEIKEKLDLTIRENQELTEKINGLQALNSALQERIDAAERELVDGREVVIKLQNIDLLYSELSEKCKRLEEELERAHREFSVKEDQFLESSANLKGEIQSLRKDLSEAERKASDFESKFEGQKEEIALLKEETKSSRDNSAETPVTIPLLESDAPEKSATPPALFDASKIFGTGLTSNAEHLVEISRLRNILSERDEKDALVVDERDRLSRQLAEERLQVEENNAEYGRQLRNLQQDYERLQQELSSAQEVLLVRNRQIETLNVELNNVGAQLQLQFERQGAIQDSTAKLQSVINHKDDEILKIRMELNAAVEVSESLTASRDEMEKLLEEKVALIETLQRERTAFIGELDELKYEKQEAEKIVDHIIAVAEDRVNAMNETNLSTKSDTGEATGLLKVENRLTEILGELENVKRERDALVASQEACRDRILELEGGAATNQRCLQDAPDMVVDAARVQELEERIGTILQERDLLQLQVNDLTRSLNASMGSMQEEPAGGKVSVVPLEKKERNVDQSEVGSGWDVESTGRLEVDEDGWGWNSEVARLSEEHHAAVTPLIPSLEVQLETRIAELEDRIRDLETEKQNLEEEKTLVQTRNGKLVRKLKEYKVQNGNLHQQLKSQRSVVGFCDLDSAIEEELKLQIANLEKTLAEVKNELKKMIAEKAALEKRLDVLTAANERLVEMKERQDLDVEVCQIRNKELANKVQSLEWQLQAAAQGSSPAGAPTSRTSEQLREERGDESEAVGSETVQKYKEELDDLRSEMEALATENEQLQKVLEEHRQQRLTFESNVSAGGVEDMAERNNELQSKLDKLKEEYDLLRKQYEQSLMDANDQITAMRENCEILKSELNAKTEEFEAVLQDRTRISGTEVADLRMQLRTALEEKAALTNKVESLKSVEEKFASATSSTAEMSELLNARVQEVADLKQELQQLYVERTQAEEKLEERERKLSKDLKDKQEEIETLKRAFAEQEGVERVSAIVGEATQGLLQHHALELESKDDMMRRLRDQLNEMESSLECATAELEGHRRSVNEQHSEIQRLEALLIEKDEAIANKEVKLQSSIAETHRLRSCVTQAEASIAEPECTAECLANREVLVNLRDSLGENERVVQSLQTDLENERMRISVLNQSLREKEAEIEVGRESLVEKEALLRNANQRLEELQEERERLEKAAVSATAQTVDGLPVFRMPGSEKEELRSNVDRLKSQLETKQAEIENLQYILSENAYPKIIQELQDNVNELHNQKEELEASLEAATRKFHQEVGVRERELADLRRQEEAAAISGEGRHPHEQEEILRLQNELHQREQEINELKYILAEKSAQLSLQASLEPQSDEFELRETAQRLNAELYSKDQQLEKLKKSLAEKESEVAKLSTLERLLSEYESTIARLNSEKEEIRLEAEESLRRRSNEVEREIDAMKERLAKEKQEFLGILLTKDEDLRNIRVQLEEGTAEFNRELHRKEEELSQVRSELAEKERRLAELSVTKDTEIHNLRVQIQEKEARIEELHALTNEEERQLVELRKLLTAKDEEINLLKQQLTDKVQEYELLQRALKREIRSVEAEIAAGTSATARPPAGDTEKGSASAELDLALYMLHQRDVRCEELTVELMHLLEERDTLQLRLSNAIRINEELRKAASIGIGLRDDQSPGSENEPLVEQPSPSKSEGPVEIAKEAIDAPIGEDKEALAQKLSQLHNVGLTRDVRLRDERELRHTQQMSLLAHKDVLSTLPPEAAARLVNANYTLSRDVQSQSSVLLNWLWGKSTPKVVHM</sequence>
<feature type="coiled-coil region" evidence="1">
    <location>
        <begin position="2265"/>
        <end position="2299"/>
    </location>
</feature>
<feature type="coiled-coil region" evidence="1">
    <location>
        <begin position="3046"/>
        <end position="3268"/>
    </location>
</feature>
<gene>
    <name evidence="4 5 6" type="primary">LOC107270267</name>
</gene>
<reference evidence="4 5" key="1">
    <citation type="submission" date="2025-04" db="UniProtKB">
        <authorList>
            <consortium name="RefSeq"/>
        </authorList>
    </citation>
    <scope>IDENTIFICATION</scope>
</reference>
<keyword evidence="3" id="KW-1185">Reference proteome</keyword>
<proteinExistence type="predicted"/>
<feature type="compositionally biased region" description="Low complexity" evidence="2">
    <location>
        <begin position="2418"/>
        <end position="2428"/>
    </location>
</feature>
<feature type="coiled-coil region" evidence="1">
    <location>
        <begin position="615"/>
        <end position="670"/>
    </location>
</feature>
<evidence type="ECO:0000313" key="6">
    <source>
        <dbReference type="RefSeq" id="XP_024943416.1"/>
    </source>
</evidence>
<dbReference type="GeneID" id="107270267"/>
<name>A0AAJ7W3V1_CEPCN</name>
<accession>A0AAJ7W3V1</accession>
<dbReference type="PANTHER" id="PTHR23159:SF31">
    <property type="entry name" value="CENTROSOME-ASSOCIATED PROTEIN CEP250 ISOFORM X1"/>
    <property type="match status" value="1"/>
</dbReference>
<dbReference type="Proteomes" id="UP000694920">
    <property type="component" value="Unplaced"/>
</dbReference>
<feature type="coiled-coil region" evidence="1">
    <location>
        <begin position="790"/>
        <end position="860"/>
    </location>
</feature>
<feature type="region of interest" description="Disordered" evidence="2">
    <location>
        <begin position="1596"/>
        <end position="1618"/>
    </location>
</feature>
<feature type="coiled-coil region" evidence="1">
    <location>
        <begin position="351"/>
        <end position="576"/>
    </location>
</feature>
<dbReference type="KEGG" id="ccin:107270267"/>
<feature type="coiled-coil region" evidence="1">
    <location>
        <begin position="738"/>
        <end position="765"/>
    </location>
</feature>
<feature type="coiled-coil region" evidence="1">
    <location>
        <begin position="2014"/>
        <end position="2059"/>
    </location>
</feature>
<feature type="coiled-coil region" evidence="1">
    <location>
        <begin position="925"/>
        <end position="966"/>
    </location>
</feature>
<evidence type="ECO:0000256" key="2">
    <source>
        <dbReference type="SAM" id="MobiDB-lite"/>
    </source>
</evidence>
<feature type="compositionally biased region" description="Basic residues" evidence="2">
    <location>
        <begin position="62"/>
        <end position="73"/>
    </location>
</feature>
<feature type="coiled-coil region" evidence="1">
    <location>
        <begin position="1703"/>
        <end position="1835"/>
    </location>
</feature>
<dbReference type="Gene3D" id="1.10.287.1490">
    <property type="match status" value="1"/>
</dbReference>
<dbReference type="RefSeq" id="XP_024943416.1">
    <property type="nucleotide sequence ID" value="XM_025087648.1"/>
</dbReference>
<feature type="coiled-coil region" evidence="1">
    <location>
        <begin position="1195"/>
        <end position="1544"/>
    </location>
</feature>
<feature type="coiled-coil region" evidence="1">
    <location>
        <begin position="192"/>
        <end position="226"/>
    </location>
</feature>
<feature type="region of interest" description="Disordered" evidence="2">
    <location>
        <begin position="62"/>
        <end position="86"/>
    </location>
</feature>
<feature type="coiled-coil region" evidence="1">
    <location>
        <begin position="995"/>
        <end position="1067"/>
    </location>
</feature>
<feature type="coiled-coil region" evidence="1">
    <location>
        <begin position="1909"/>
        <end position="1954"/>
    </location>
</feature>
<feature type="coiled-coil region" evidence="1">
    <location>
        <begin position="2814"/>
        <end position="2962"/>
    </location>
</feature>
<feature type="region of interest" description="Disordered" evidence="2">
    <location>
        <begin position="1"/>
        <end position="33"/>
    </location>
</feature>
<feature type="region of interest" description="Disordered" evidence="2">
    <location>
        <begin position="3346"/>
        <end position="3374"/>
    </location>
</feature>
<organism evidence="3 6">
    <name type="scientific">Cephus cinctus</name>
    <name type="common">Wheat stem sawfly</name>
    <dbReference type="NCBI Taxonomy" id="211228"/>
    <lineage>
        <taxon>Eukaryota</taxon>
        <taxon>Metazoa</taxon>
        <taxon>Ecdysozoa</taxon>
        <taxon>Arthropoda</taxon>
        <taxon>Hexapoda</taxon>
        <taxon>Insecta</taxon>
        <taxon>Pterygota</taxon>
        <taxon>Neoptera</taxon>
        <taxon>Endopterygota</taxon>
        <taxon>Hymenoptera</taxon>
        <taxon>Cephoidea</taxon>
        <taxon>Cephidae</taxon>
        <taxon>Cephus</taxon>
    </lineage>
</organism>
<feature type="region of interest" description="Disordered" evidence="2">
    <location>
        <begin position="2418"/>
        <end position="2453"/>
    </location>
</feature>
<evidence type="ECO:0000313" key="5">
    <source>
        <dbReference type="RefSeq" id="XP_024943415.1"/>
    </source>
</evidence>
<evidence type="ECO:0000313" key="3">
    <source>
        <dbReference type="Proteomes" id="UP000694920"/>
    </source>
</evidence>
<protein>
    <submittedName>
        <fullName evidence="4 5">Protein lava lamp isoform X1</fullName>
    </submittedName>
</protein>
<feature type="coiled-coil region" evidence="1">
    <location>
        <begin position="252"/>
        <end position="311"/>
    </location>
</feature>
<dbReference type="RefSeq" id="XP_024943415.1">
    <property type="nucleotide sequence ID" value="XM_025087647.1"/>
</dbReference>
<keyword evidence="1" id="KW-0175">Coiled coil</keyword>
<evidence type="ECO:0000313" key="4">
    <source>
        <dbReference type="RefSeq" id="XP_015600608.1"/>
    </source>
</evidence>
<feature type="coiled-coil region" evidence="1">
    <location>
        <begin position="1627"/>
        <end position="1661"/>
    </location>
</feature>
<evidence type="ECO:0000256" key="1">
    <source>
        <dbReference type="SAM" id="Coils"/>
    </source>
</evidence>
<feature type="coiled-coil region" evidence="1">
    <location>
        <begin position="3307"/>
        <end position="3341"/>
    </location>
</feature>
<dbReference type="PANTHER" id="PTHR23159">
    <property type="entry name" value="CENTROSOMAL PROTEIN 2"/>
    <property type="match status" value="1"/>
</dbReference>